<dbReference type="Proteomes" id="UP001055057">
    <property type="component" value="Unassembled WGS sequence"/>
</dbReference>
<sequence length="144" mass="14232">MIHAVRYGLAAAILAATVSGASAAAEGLAYKAELKGASEVPANDTKGTGEVTATYDPASKTLTWTGSYSGLTGPATAAHFHGPAAAGDNAGVLIPAPAPASPFTGTAALDEAKAADLAAGKLYFNIHTAANPKGEIRGQVMRAP</sequence>
<protein>
    <recommendedName>
        <fullName evidence="2">CHRD domain-containing protein</fullName>
    </recommendedName>
</protein>
<keyword evidence="4" id="KW-1185">Reference proteome</keyword>
<dbReference type="RefSeq" id="WP_238181631.1">
    <property type="nucleotide sequence ID" value="NZ_BPRB01000060.1"/>
</dbReference>
<evidence type="ECO:0000313" key="4">
    <source>
        <dbReference type="Proteomes" id="UP001055057"/>
    </source>
</evidence>
<evidence type="ECO:0000313" key="3">
    <source>
        <dbReference type="EMBL" id="GJE59039.1"/>
    </source>
</evidence>
<comment type="caution">
    <text evidence="3">The sequence shown here is derived from an EMBL/GenBank/DDBJ whole genome shotgun (WGS) entry which is preliminary data.</text>
</comment>
<reference evidence="3" key="2">
    <citation type="submission" date="2021-08" db="EMBL/GenBank/DDBJ databases">
        <authorList>
            <person name="Tani A."/>
            <person name="Ola A."/>
            <person name="Ogura Y."/>
            <person name="Katsura K."/>
            <person name="Hayashi T."/>
        </authorList>
    </citation>
    <scope>NUCLEOTIDE SEQUENCE</scope>
    <source>
        <strain evidence="3">DSM 23632</strain>
    </source>
</reference>
<proteinExistence type="predicted"/>
<accession>A0ABQ4TUS8</accession>
<gene>
    <name evidence="3" type="ORF">MPOCJGCO_1126</name>
</gene>
<dbReference type="Pfam" id="PF07452">
    <property type="entry name" value="CHRD"/>
    <property type="match status" value="1"/>
</dbReference>
<keyword evidence="1" id="KW-0732">Signal</keyword>
<organism evidence="3 4">
    <name type="scientific">Methylobacterium trifolii</name>
    <dbReference type="NCBI Taxonomy" id="1003092"/>
    <lineage>
        <taxon>Bacteria</taxon>
        <taxon>Pseudomonadati</taxon>
        <taxon>Pseudomonadota</taxon>
        <taxon>Alphaproteobacteria</taxon>
        <taxon>Hyphomicrobiales</taxon>
        <taxon>Methylobacteriaceae</taxon>
        <taxon>Methylobacterium</taxon>
    </lineage>
</organism>
<feature type="signal peptide" evidence="1">
    <location>
        <begin position="1"/>
        <end position="24"/>
    </location>
</feature>
<evidence type="ECO:0000256" key="1">
    <source>
        <dbReference type="SAM" id="SignalP"/>
    </source>
</evidence>
<dbReference type="InterPro" id="IPR010895">
    <property type="entry name" value="CHRD"/>
</dbReference>
<reference evidence="3" key="1">
    <citation type="journal article" date="2021" name="Front. Microbiol.">
        <title>Comprehensive Comparative Genomics and Phenotyping of Methylobacterium Species.</title>
        <authorList>
            <person name="Alessa O."/>
            <person name="Ogura Y."/>
            <person name="Fujitani Y."/>
            <person name="Takami H."/>
            <person name="Hayashi T."/>
            <person name="Sahin N."/>
            <person name="Tani A."/>
        </authorList>
    </citation>
    <scope>NUCLEOTIDE SEQUENCE</scope>
    <source>
        <strain evidence="3">DSM 23632</strain>
    </source>
</reference>
<dbReference type="EMBL" id="BPRB01000060">
    <property type="protein sequence ID" value="GJE59039.1"/>
    <property type="molecule type" value="Genomic_DNA"/>
</dbReference>
<dbReference type="PROSITE" id="PS50933">
    <property type="entry name" value="CHRD"/>
    <property type="match status" value="1"/>
</dbReference>
<feature type="domain" description="CHRD" evidence="2">
    <location>
        <begin position="26"/>
        <end position="144"/>
    </location>
</feature>
<dbReference type="SMART" id="SM00754">
    <property type="entry name" value="CHRD"/>
    <property type="match status" value="1"/>
</dbReference>
<feature type="chain" id="PRO_5047282528" description="CHRD domain-containing protein" evidence="1">
    <location>
        <begin position="25"/>
        <end position="144"/>
    </location>
</feature>
<evidence type="ECO:0000259" key="2">
    <source>
        <dbReference type="PROSITE" id="PS50933"/>
    </source>
</evidence>
<name>A0ABQ4TUS8_9HYPH</name>